<keyword evidence="10 13" id="KW-0472">Membrane</keyword>
<accession>A0AAE0TWT0</accession>
<evidence type="ECO:0000256" key="3">
    <source>
        <dbReference type="ARBA" id="ARBA00022448"/>
    </source>
</evidence>
<comment type="similarity">
    <text evidence="2">Belongs to the UQCR10/QCR9 family.</text>
</comment>
<feature type="transmembrane region" description="Helical" evidence="13">
    <location>
        <begin position="81"/>
        <end position="98"/>
    </location>
</feature>
<keyword evidence="3" id="KW-0813">Transport</keyword>
<keyword evidence="4" id="KW-0679">Respiratory chain</keyword>
<feature type="non-terminal residue" evidence="14">
    <location>
        <position position="130"/>
    </location>
</feature>
<evidence type="ECO:0000256" key="13">
    <source>
        <dbReference type="SAM" id="Phobius"/>
    </source>
</evidence>
<evidence type="ECO:0000256" key="7">
    <source>
        <dbReference type="ARBA" id="ARBA00022982"/>
    </source>
</evidence>
<dbReference type="Gene3D" id="1.20.5.260">
    <property type="entry name" value="Cytochrome b-c1 complex subunit 9"/>
    <property type="match status" value="1"/>
</dbReference>
<reference evidence="14" key="2">
    <citation type="submission" date="2023-06" db="EMBL/GenBank/DDBJ databases">
        <authorList>
            <consortium name="Lawrence Berkeley National Laboratory"/>
            <person name="Haridas S."/>
            <person name="Hensen N."/>
            <person name="Bonometti L."/>
            <person name="Westerberg I."/>
            <person name="Brannstrom I.O."/>
            <person name="Guillou S."/>
            <person name="Cros-Aarteil S."/>
            <person name="Calhoun S."/>
            <person name="Kuo A."/>
            <person name="Mondo S."/>
            <person name="Pangilinan J."/>
            <person name="Riley R."/>
            <person name="Labutti K."/>
            <person name="Andreopoulos B."/>
            <person name="Lipzen A."/>
            <person name="Chen C."/>
            <person name="Yanf M."/>
            <person name="Daum C."/>
            <person name="Ng V."/>
            <person name="Clum A."/>
            <person name="Steindorff A."/>
            <person name="Ohm R."/>
            <person name="Martin F."/>
            <person name="Silar P."/>
            <person name="Natvig D."/>
            <person name="Lalanne C."/>
            <person name="Gautier V."/>
            <person name="Ament-Velasquez S.L."/>
            <person name="Kruys A."/>
            <person name="Hutchinson M.I."/>
            <person name="Powell A.J."/>
            <person name="Barry K."/>
            <person name="Miller A.N."/>
            <person name="Grigoriev I.V."/>
            <person name="Debuchy R."/>
            <person name="Gladieux P."/>
            <person name="Thoren M.H."/>
            <person name="Johannesson H."/>
        </authorList>
    </citation>
    <scope>NUCLEOTIDE SEQUENCE</scope>
    <source>
        <strain evidence="14">CBS 958.72</strain>
    </source>
</reference>
<evidence type="ECO:0000256" key="2">
    <source>
        <dbReference type="ARBA" id="ARBA00007856"/>
    </source>
</evidence>
<feature type="compositionally biased region" description="Polar residues" evidence="12">
    <location>
        <begin position="25"/>
        <end position="55"/>
    </location>
</feature>
<dbReference type="SUPFAM" id="SSF81514">
    <property type="entry name" value="Subunit X (non-heme 7 kDa protein) of cytochrome bc1 complex (Ubiquinol-cytochrome c reductase)"/>
    <property type="match status" value="1"/>
</dbReference>
<dbReference type="EMBL" id="JAULSN010000001">
    <property type="protein sequence ID" value="KAK3382388.1"/>
    <property type="molecule type" value="Genomic_DNA"/>
</dbReference>
<comment type="subcellular location">
    <subcellularLocation>
        <location evidence="1">Mitochondrion inner membrane</location>
        <topology evidence="1">Single-pass membrane protein</topology>
    </subcellularLocation>
</comment>
<reference evidence="14" key="1">
    <citation type="journal article" date="2023" name="Mol. Phylogenet. Evol.">
        <title>Genome-scale phylogeny and comparative genomics of the fungal order Sordariales.</title>
        <authorList>
            <person name="Hensen N."/>
            <person name="Bonometti L."/>
            <person name="Westerberg I."/>
            <person name="Brannstrom I.O."/>
            <person name="Guillou S."/>
            <person name="Cros-Aarteil S."/>
            <person name="Calhoun S."/>
            <person name="Haridas S."/>
            <person name="Kuo A."/>
            <person name="Mondo S."/>
            <person name="Pangilinan J."/>
            <person name="Riley R."/>
            <person name="LaButti K."/>
            <person name="Andreopoulos B."/>
            <person name="Lipzen A."/>
            <person name="Chen C."/>
            <person name="Yan M."/>
            <person name="Daum C."/>
            <person name="Ng V."/>
            <person name="Clum A."/>
            <person name="Steindorff A."/>
            <person name="Ohm R.A."/>
            <person name="Martin F."/>
            <person name="Silar P."/>
            <person name="Natvig D.O."/>
            <person name="Lalanne C."/>
            <person name="Gautier V."/>
            <person name="Ament-Velasquez S.L."/>
            <person name="Kruys A."/>
            <person name="Hutchinson M.I."/>
            <person name="Powell A.J."/>
            <person name="Barry K."/>
            <person name="Miller A.N."/>
            <person name="Grigoriev I.V."/>
            <person name="Debuchy R."/>
            <person name="Gladieux P."/>
            <person name="Hiltunen Thoren M."/>
            <person name="Johannesson H."/>
        </authorList>
    </citation>
    <scope>NUCLEOTIDE SEQUENCE</scope>
    <source>
        <strain evidence="14">CBS 958.72</strain>
    </source>
</reference>
<comment type="caution">
    <text evidence="14">The sequence shown here is derived from an EMBL/GenBank/DDBJ whole genome shotgun (WGS) entry which is preliminary data.</text>
</comment>
<dbReference type="PANTHER" id="PTHR12980">
    <property type="entry name" value="UBIQUINOL-CYTOCHROME C REDUCTASE COMPLEX, SUBUNIT X"/>
    <property type="match status" value="1"/>
</dbReference>
<dbReference type="PANTHER" id="PTHR12980:SF0">
    <property type="entry name" value="CYTOCHROME B-C1 COMPLEX SUBUNIT 9"/>
    <property type="match status" value="1"/>
</dbReference>
<feature type="region of interest" description="Disordered" evidence="12">
    <location>
        <begin position="25"/>
        <end position="60"/>
    </location>
</feature>
<keyword evidence="9" id="KW-0496">Mitochondrion</keyword>
<evidence type="ECO:0000256" key="10">
    <source>
        <dbReference type="ARBA" id="ARBA00023136"/>
    </source>
</evidence>
<dbReference type="GO" id="GO:0005743">
    <property type="term" value="C:mitochondrial inner membrane"/>
    <property type="evidence" value="ECO:0007669"/>
    <property type="project" value="UniProtKB-SubCell"/>
</dbReference>
<evidence type="ECO:0000256" key="12">
    <source>
        <dbReference type="SAM" id="MobiDB-lite"/>
    </source>
</evidence>
<evidence type="ECO:0000256" key="4">
    <source>
        <dbReference type="ARBA" id="ARBA00022660"/>
    </source>
</evidence>
<dbReference type="GO" id="GO:0006122">
    <property type="term" value="P:mitochondrial electron transport, ubiquinol to cytochrome c"/>
    <property type="evidence" value="ECO:0007669"/>
    <property type="project" value="InterPro"/>
</dbReference>
<evidence type="ECO:0000256" key="11">
    <source>
        <dbReference type="ARBA" id="ARBA00044247"/>
    </source>
</evidence>
<evidence type="ECO:0000256" key="6">
    <source>
        <dbReference type="ARBA" id="ARBA00022792"/>
    </source>
</evidence>
<protein>
    <recommendedName>
        <fullName evidence="11">Complex III subunit 9</fullName>
    </recommendedName>
</protein>
<evidence type="ECO:0000256" key="5">
    <source>
        <dbReference type="ARBA" id="ARBA00022692"/>
    </source>
</evidence>
<name>A0AAE0TWT0_9PEZI</name>
<dbReference type="FunFam" id="1.20.5.260:FF:000001">
    <property type="entry name" value="Cytochrome b-c1 complex subunit 9"/>
    <property type="match status" value="1"/>
</dbReference>
<organism evidence="14 15">
    <name type="scientific">Lasiosphaeria ovina</name>
    <dbReference type="NCBI Taxonomy" id="92902"/>
    <lineage>
        <taxon>Eukaryota</taxon>
        <taxon>Fungi</taxon>
        <taxon>Dikarya</taxon>
        <taxon>Ascomycota</taxon>
        <taxon>Pezizomycotina</taxon>
        <taxon>Sordariomycetes</taxon>
        <taxon>Sordariomycetidae</taxon>
        <taxon>Sordariales</taxon>
        <taxon>Lasiosphaeriaceae</taxon>
        <taxon>Lasiosphaeria</taxon>
    </lineage>
</organism>
<evidence type="ECO:0000313" key="14">
    <source>
        <dbReference type="EMBL" id="KAK3382388.1"/>
    </source>
</evidence>
<dbReference type="Pfam" id="PF05365">
    <property type="entry name" value="UCR_UQCRX_QCR9"/>
    <property type="match status" value="1"/>
</dbReference>
<sequence>VLLGSPCLTYENTLELFAIHHPQPIRTTPTPNPQLTLSGTRTQPKWPSLAPSTSKHPPKLLRPAARKTNITNYSTFFRRNFTMLGVVFAGAFGFEMFYNTTMDKIWDHHNRGRQWKDIRHKYVEAEEDDE</sequence>
<evidence type="ECO:0000313" key="15">
    <source>
        <dbReference type="Proteomes" id="UP001287356"/>
    </source>
</evidence>
<keyword evidence="7" id="KW-0249">Electron transport</keyword>
<dbReference type="InterPro" id="IPR008027">
    <property type="entry name" value="QCR9"/>
</dbReference>
<evidence type="ECO:0000256" key="9">
    <source>
        <dbReference type="ARBA" id="ARBA00023128"/>
    </source>
</evidence>
<dbReference type="InterPro" id="IPR036656">
    <property type="entry name" value="QCR9_sf"/>
</dbReference>
<keyword evidence="6" id="KW-0999">Mitochondrion inner membrane</keyword>
<dbReference type="Proteomes" id="UP001287356">
    <property type="component" value="Unassembled WGS sequence"/>
</dbReference>
<evidence type="ECO:0000256" key="1">
    <source>
        <dbReference type="ARBA" id="ARBA00004434"/>
    </source>
</evidence>
<keyword evidence="8 13" id="KW-1133">Transmembrane helix</keyword>
<dbReference type="AlphaFoldDB" id="A0AAE0TWT0"/>
<evidence type="ECO:0000256" key="8">
    <source>
        <dbReference type="ARBA" id="ARBA00022989"/>
    </source>
</evidence>
<gene>
    <name evidence="14" type="ORF">B0T24DRAFT_10989</name>
</gene>
<dbReference type="GO" id="GO:0045275">
    <property type="term" value="C:respiratory chain complex III"/>
    <property type="evidence" value="ECO:0007669"/>
    <property type="project" value="InterPro"/>
</dbReference>
<keyword evidence="5 13" id="KW-0812">Transmembrane</keyword>
<keyword evidence="15" id="KW-1185">Reference proteome</keyword>
<proteinExistence type="inferred from homology"/>